<dbReference type="RefSeq" id="WP_286354241.1">
    <property type="nucleotide sequence ID" value="NZ_AP027079.1"/>
</dbReference>
<protein>
    <submittedName>
        <fullName evidence="1">Uncharacterized protein</fullName>
    </submittedName>
</protein>
<dbReference type="Pfam" id="PF12007">
    <property type="entry name" value="DUF3501"/>
    <property type="match status" value="1"/>
</dbReference>
<sequence>MHLAFDPASERARFEARQAFLARQAALRLELAEGITFQPETAESVEDQVVETLWAEGMTLETAPAEDVAESRASFAVLAPRREPGGLSLVATLFLGFPDEVRDARLSALQRFPDQLRLELSDGSFALPAVDRGAAGPDDRLPSVLALRYLIPDGRTIAALVSNHAEVSGRWPAPAAWTAWPS</sequence>
<dbReference type="EMBL" id="AP027079">
    <property type="protein sequence ID" value="BDU70522.1"/>
    <property type="molecule type" value="Genomic_DNA"/>
</dbReference>
<dbReference type="Proteomes" id="UP001242010">
    <property type="component" value="Chromosome"/>
</dbReference>
<proteinExistence type="predicted"/>
<gene>
    <name evidence="1" type="ORF">GETHOR_26230</name>
</gene>
<evidence type="ECO:0000313" key="1">
    <source>
        <dbReference type="EMBL" id="BDU70522.1"/>
    </source>
</evidence>
<reference evidence="2" key="1">
    <citation type="journal article" date="2023" name="Int. J. Syst. Evol. Microbiol.">
        <title>Mesoterricola silvestris gen. nov., sp. nov., Mesoterricola sediminis sp. nov., Geothrix oryzae sp. nov., Geothrix edaphica sp. nov., Geothrix rubra sp. nov., and Geothrix limicola sp. nov., six novel members of Acidobacteriota isolated from soils.</title>
        <authorList>
            <person name="Itoh H."/>
            <person name="Sugisawa Y."/>
            <person name="Mise K."/>
            <person name="Xu Z."/>
            <person name="Kuniyasu M."/>
            <person name="Ushijima N."/>
            <person name="Kawano K."/>
            <person name="Kobayashi E."/>
            <person name="Shiratori Y."/>
            <person name="Masuda Y."/>
            <person name="Senoo K."/>
        </authorList>
    </citation>
    <scope>NUCLEOTIDE SEQUENCE [LARGE SCALE GENOMIC DNA]</scope>
    <source>
        <strain evidence="2">Red222</strain>
    </source>
</reference>
<dbReference type="InterPro" id="IPR021890">
    <property type="entry name" value="DUF3501"/>
</dbReference>
<organism evidence="1 2">
    <name type="scientific">Geothrix oryzae</name>
    <dbReference type="NCBI Taxonomy" id="2927975"/>
    <lineage>
        <taxon>Bacteria</taxon>
        <taxon>Pseudomonadati</taxon>
        <taxon>Acidobacteriota</taxon>
        <taxon>Holophagae</taxon>
        <taxon>Holophagales</taxon>
        <taxon>Holophagaceae</taxon>
        <taxon>Geothrix</taxon>
    </lineage>
</organism>
<keyword evidence="2" id="KW-1185">Reference proteome</keyword>
<evidence type="ECO:0000313" key="2">
    <source>
        <dbReference type="Proteomes" id="UP001242010"/>
    </source>
</evidence>
<accession>A0ABN6V2J1</accession>
<name>A0ABN6V2J1_9BACT</name>